<feature type="transmembrane region" description="Helical" evidence="1">
    <location>
        <begin position="70"/>
        <end position="92"/>
    </location>
</feature>
<organism evidence="2 3">
    <name type="scientific">Lentilactobacillus raoultii</name>
    <dbReference type="NCBI Taxonomy" id="1987503"/>
    <lineage>
        <taxon>Bacteria</taxon>
        <taxon>Bacillati</taxon>
        <taxon>Bacillota</taxon>
        <taxon>Bacilli</taxon>
        <taxon>Lactobacillales</taxon>
        <taxon>Lactobacillaceae</taxon>
        <taxon>Lentilactobacillus</taxon>
    </lineage>
</organism>
<dbReference type="Proteomes" id="UP001597156">
    <property type="component" value="Unassembled WGS sequence"/>
</dbReference>
<feature type="transmembrane region" description="Helical" evidence="1">
    <location>
        <begin position="6"/>
        <end position="22"/>
    </location>
</feature>
<accession>A0ABW3PW23</accession>
<feature type="transmembrane region" description="Helical" evidence="1">
    <location>
        <begin position="43"/>
        <end position="64"/>
    </location>
</feature>
<dbReference type="EMBL" id="JBHTLH010000043">
    <property type="protein sequence ID" value="MFD1126321.1"/>
    <property type="molecule type" value="Genomic_DNA"/>
</dbReference>
<keyword evidence="3" id="KW-1185">Reference proteome</keyword>
<reference evidence="3" key="1">
    <citation type="journal article" date="2019" name="Int. J. Syst. Evol. Microbiol.">
        <title>The Global Catalogue of Microorganisms (GCM) 10K type strain sequencing project: providing services to taxonomists for standard genome sequencing and annotation.</title>
        <authorList>
            <consortium name="The Broad Institute Genomics Platform"/>
            <consortium name="The Broad Institute Genome Sequencing Center for Infectious Disease"/>
            <person name="Wu L."/>
            <person name="Ma J."/>
        </authorList>
    </citation>
    <scope>NUCLEOTIDE SEQUENCE [LARGE SCALE GENOMIC DNA]</scope>
    <source>
        <strain evidence="3">CCUG 71848</strain>
    </source>
</reference>
<evidence type="ECO:0000256" key="1">
    <source>
        <dbReference type="SAM" id="Phobius"/>
    </source>
</evidence>
<keyword evidence="1" id="KW-0812">Transmembrane</keyword>
<proteinExistence type="predicted"/>
<comment type="caution">
    <text evidence="2">The sequence shown here is derived from an EMBL/GenBank/DDBJ whole genome shotgun (WGS) entry which is preliminary data.</text>
</comment>
<evidence type="ECO:0008006" key="4">
    <source>
        <dbReference type="Google" id="ProtNLM"/>
    </source>
</evidence>
<evidence type="ECO:0000313" key="2">
    <source>
        <dbReference type="EMBL" id="MFD1126321.1"/>
    </source>
</evidence>
<evidence type="ECO:0000313" key="3">
    <source>
        <dbReference type="Proteomes" id="UP001597156"/>
    </source>
</evidence>
<sequence length="97" mass="10798">MIINILVGLAVLITFFIGYYLLSHLNKTMFEIEVSKNPRLTRVAKSGGITSIILGILGILSIIIQNDIFILIVLLVTTFAGTILEMVMMNIINHPKR</sequence>
<keyword evidence="1" id="KW-0472">Membrane</keyword>
<dbReference type="RefSeq" id="WP_121977304.1">
    <property type="nucleotide sequence ID" value="NZ_JBHTLH010000043.1"/>
</dbReference>
<keyword evidence="1" id="KW-1133">Transmembrane helix</keyword>
<name>A0ABW3PW23_9LACO</name>
<gene>
    <name evidence="2" type="ORF">ACFQ22_13325</name>
</gene>
<protein>
    <recommendedName>
        <fullName evidence="4">DUF3784 domain-containing protein</fullName>
    </recommendedName>
</protein>